<feature type="transmembrane region" description="Helical" evidence="1">
    <location>
        <begin position="283"/>
        <end position="302"/>
    </location>
</feature>
<reference evidence="3" key="2">
    <citation type="submission" date="2015-01" db="EMBL/GenBank/DDBJ databases">
        <title>Evolutionary Origins and Diversification of the Mycorrhizal Mutualists.</title>
        <authorList>
            <consortium name="DOE Joint Genome Institute"/>
            <consortium name="Mycorrhizal Genomics Consortium"/>
            <person name="Kohler A."/>
            <person name="Kuo A."/>
            <person name="Nagy L.G."/>
            <person name="Floudas D."/>
            <person name="Copeland A."/>
            <person name="Barry K.W."/>
            <person name="Cichocki N."/>
            <person name="Veneault-Fourrey C."/>
            <person name="LaButti K."/>
            <person name="Lindquist E.A."/>
            <person name="Lipzen A."/>
            <person name="Lundell T."/>
            <person name="Morin E."/>
            <person name="Murat C."/>
            <person name="Riley R."/>
            <person name="Ohm R."/>
            <person name="Sun H."/>
            <person name="Tunlid A."/>
            <person name="Henrissat B."/>
            <person name="Grigoriev I.V."/>
            <person name="Hibbett D.S."/>
            <person name="Martin F."/>
        </authorList>
    </citation>
    <scope>NUCLEOTIDE SEQUENCE [LARGE SCALE GENOMIC DNA]</scope>
    <source>
        <strain evidence="3">MAFF 305830</strain>
    </source>
</reference>
<gene>
    <name evidence="2" type="ORF">M408DRAFT_28730</name>
</gene>
<name>A0A0C2WYM3_SERVB</name>
<dbReference type="EMBL" id="KN824356">
    <property type="protein sequence ID" value="KIM22422.1"/>
    <property type="molecule type" value="Genomic_DNA"/>
</dbReference>
<feature type="transmembrane region" description="Helical" evidence="1">
    <location>
        <begin position="54"/>
        <end position="73"/>
    </location>
</feature>
<dbReference type="OrthoDB" id="5427664at2759"/>
<evidence type="ECO:0000256" key="1">
    <source>
        <dbReference type="SAM" id="Phobius"/>
    </source>
</evidence>
<evidence type="ECO:0000313" key="3">
    <source>
        <dbReference type="Proteomes" id="UP000054097"/>
    </source>
</evidence>
<feature type="transmembrane region" description="Helical" evidence="1">
    <location>
        <begin position="79"/>
        <end position="100"/>
    </location>
</feature>
<organism evidence="2 3">
    <name type="scientific">Serendipita vermifera MAFF 305830</name>
    <dbReference type="NCBI Taxonomy" id="933852"/>
    <lineage>
        <taxon>Eukaryota</taxon>
        <taxon>Fungi</taxon>
        <taxon>Dikarya</taxon>
        <taxon>Basidiomycota</taxon>
        <taxon>Agaricomycotina</taxon>
        <taxon>Agaricomycetes</taxon>
        <taxon>Sebacinales</taxon>
        <taxon>Serendipitaceae</taxon>
        <taxon>Serendipita</taxon>
    </lineage>
</organism>
<dbReference type="HOGENOM" id="CLU_074646_0_0_1"/>
<proteinExistence type="predicted"/>
<feature type="transmembrane region" description="Helical" evidence="1">
    <location>
        <begin position="112"/>
        <end position="133"/>
    </location>
</feature>
<feature type="transmembrane region" description="Helical" evidence="1">
    <location>
        <begin position="240"/>
        <end position="263"/>
    </location>
</feature>
<feature type="transmembrane region" description="Helical" evidence="1">
    <location>
        <begin position="24"/>
        <end position="42"/>
    </location>
</feature>
<accession>A0A0C2WYM3</accession>
<reference evidence="2 3" key="1">
    <citation type="submission" date="2014-04" db="EMBL/GenBank/DDBJ databases">
        <authorList>
            <consortium name="DOE Joint Genome Institute"/>
            <person name="Kuo A."/>
            <person name="Zuccaro A."/>
            <person name="Kohler A."/>
            <person name="Nagy L.G."/>
            <person name="Floudas D."/>
            <person name="Copeland A."/>
            <person name="Barry K.W."/>
            <person name="Cichocki N."/>
            <person name="Veneault-Fourrey C."/>
            <person name="LaButti K."/>
            <person name="Lindquist E.A."/>
            <person name="Lipzen A."/>
            <person name="Lundell T."/>
            <person name="Morin E."/>
            <person name="Murat C."/>
            <person name="Sun H."/>
            <person name="Tunlid A."/>
            <person name="Henrissat B."/>
            <person name="Grigoriev I.V."/>
            <person name="Hibbett D.S."/>
            <person name="Martin F."/>
            <person name="Nordberg H.P."/>
            <person name="Cantor M.N."/>
            <person name="Hua S.X."/>
        </authorList>
    </citation>
    <scope>NUCLEOTIDE SEQUENCE [LARGE SCALE GENOMIC DNA]</scope>
    <source>
        <strain evidence="2 3">MAFF 305830</strain>
    </source>
</reference>
<evidence type="ECO:0000313" key="2">
    <source>
        <dbReference type="EMBL" id="KIM22422.1"/>
    </source>
</evidence>
<sequence>MSATASDVCPNGGGPPMNTDVCGIGVRIAFYLQTFFLACWSLRSCAPHEVTSALYTVVITNMAMTITVLMLGLKPEPEISFHDALIAFYLLLLSTVTVTFCLSRSRNLSSSFLVLLSIVQSYTFFALGFIILATADTFGNAPTCNNNGLIVVFQSGAAGLPSGRVIGYILVIGLFLAYTGYLIQIHAPAFLKQKAYPPRDLEGDLELTQRNPNAGRNNYMATRANPELWNIKLPPIFDSINFDIILIGKLVVIVGLWIAGAVNSELLIKRSNFATDPDARSEWQFGQVLPMLLVIIPLVGMLESFREHKFRRVNLEERSRHLE</sequence>
<dbReference type="Proteomes" id="UP000054097">
    <property type="component" value="Unassembled WGS sequence"/>
</dbReference>
<keyword evidence="1" id="KW-0812">Transmembrane</keyword>
<protein>
    <submittedName>
        <fullName evidence="2">Uncharacterized protein</fullName>
    </submittedName>
</protein>
<dbReference type="AlphaFoldDB" id="A0A0C2WYM3"/>
<keyword evidence="1" id="KW-1133">Transmembrane helix</keyword>
<keyword evidence="1" id="KW-0472">Membrane</keyword>
<feature type="transmembrane region" description="Helical" evidence="1">
    <location>
        <begin position="165"/>
        <end position="183"/>
    </location>
</feature>
<keyword evidence="3" id="KW-1185">Reference proteome</keyword>